<evidence type="ECO:0000256" key="1">
    <source>
        <dbReference type="ARBA" id="ARBA00023125"/>
    </source>
</evidence>
<protein>
    <submittedName>
        <fullName evidence="4">Transcriptional regulator</fullName>
    </submittedName>
</protein>
<dbReference type="CDD" id="cd00383">
    <property type="entry name" value="trans_reg_C"/>
    <property type="match status" value="1"/>
</dbReference>
<dbReference type="PROSITE" id="PS51755">
    <property type="entry name" value="OMPR_PHOB"/>
    <property type="match status" value="1"/>
</dbReference>
<accession>A0A510ULJ6</accession>
<dbReference type="GO" id="GO:0003677">
    <property type="term" value="F:DNA binding"/>
    <property type="evidence" value="ECO:0007669"/>
    <property type="project" value="UniProtKB-UniRule"/>
</dbReference>
<dbReference type="InterPro" id="IPR016032">
    <property type="entry name" value="Sig_transdc_resp-reg_C-effctor"/>
</dbReference>
<evidence type="ECO:0000256" key="2">
    <source>
        <dbReference type="PROSITE-ProRule" id="PRU01091"/>
    </source>
</evidence>
<sequence>MLKRIKIEHRDFILNIADNSISKKNNEIKLTETECKILTLLLLAPKQVFSKEEILNYAWDQELNNNTSVVPQAISILRKKLYRDGIDAIDTVKGKGYKATSNTKPCFSTKKKKLGFTIGVIATSFLAYNTYTYEPDLQPKINQSLIKVSDNIYQTSNSKPVVINPEILDKNIRYFINIQDKVLSLSACKMTNQECSSIYNKIFFIDNSNENIDINKLISNIEFKFNKPIGEPIFYNSSKDGNYKVSSSINLRALNNSAYSGHAFINYDVTKLNNNQYKAELSAYVKESGYIGSFGYSVNLNVETEKVKNQPITHYIGKISRDEKYSGIKSGRQQFGTIKDQNQLYAFPLLKNGEHSTYFNHIYPMGNGVNYIYMENTNIAYLTFCYK</sequence>
<dbReference type="GO" id="GO:0006355">
    <property type="term" value="P:regulation of DNA-templated transcription"/>
    <property type="evidence" value="ECO:0007669"/>
    <property type="project" value="InterPro"/>
</dbReference>
<reference evidence="4 5" key="1">
    <citation type="submission" date="2019-07" db="EMBL/GenBank/DDBJ databases">
        <title>Whole genome shotgun sequence of Aliivibrio fischeri NBRC 101058.</title>
        <authorList>
            <person name="Hosoyama A."/>
            <person name="Uohara A."/>
            <person name="Ohji S."/>
            <person name="Ichikawa N."/>
        </authorList>
    </citation>
    <scope>NUCLEOTIDE SEQUENCE [LARGE SCALE GENOMIC DNA]</scope>
    <source>
        <strain evidence="4 5">NBRC 101058</strain>
    </source>
</reference>
<feature type="DNA-binding region" description="OmpR/PhoB-type" evidence="2">
    <location>
        <begin position="4"/>
        <end position="101"/>
    </location>
</feature>
<dbReference type="AlphaFoldDB" id="A0A510ULJ6"/>
<dbReference type="InterPro" id="IPR036388">
    <property type="entry name" value="WH-like_DNA-bd_sf"/>
</dbReference>
<dbReference type="GO" id="GO:0000160">
    <property type="term" value="P:phosphorelay signal transduction system"/>
    <property type="evidence" value="ECO:0007669"/>
    <property type="project" value="InterPro"/>
</dbReference>
<dbReference type="Pfam" id="PF00486">
    <property type="entry name" value="Trans_reg_C"/>
    <property type="match status" value="1"/>
</dbReference>
<evidence type="ECO:0000313" key="5">
    <source>
        <dbReference type="Proteomes" id="UP000321787"/>
    </source>
</evidence>
<evidence type="ECO:0000313" key="4">
    <source>
        <dbReference type="EMBL" id="GEK15507.1"/>
    </source>
</evidence>
<dbReference type="InterPro" id="IPR001867">
    <property type="entry name" value="OmpR/PhoB-type_DNA-bd"/>
</dbReference>
<comment type="caution">
    <text evidence="4">The sequence shown here is derived from an EMBL/GenBank/DDBJ whole genome shotgun (WGS) entry which is preliminary data.</text>
</comment>
<organism evidence="4 5">
    <name type="scientific">Aliivibrio fischeri</name>
    <name type="common">Vibrio fischeri</name>
    <dbReference type="NCBI Taxonomy" id="668"/>
    <lineage>
        <taxon>Bacteria</taxon>
        <taxon>Pseudomonadati</taxon>
        <taxon>Pseudomonadota</taxon>
        <taxon>Gammaproteobacteria</taxon>
        <taxon>Vibrionales</taxon>
        <taxon>Vibrionaceae</taxon>
        <taxon>Aliivibrio</taxon>
    </lineage>
</organism>
<dbReference type="SUPFAM" id="SSF46894">
    <property type="entry name" value="C-terminal effector domain of the bipartite response regulators"/>
    <property type="match status" value="1"/>
</dbReference>
<gene>
    <name evidence="4" type="ORF">AFI02nite_35430</name>
</gene>
<keyword evidence="1 2" id="KW-0238">DNA-binding</keyword>
<dbReference type="Proteomes" id="UP000321787">
    <property type="component" value="Unassembled WGS sequence"/>
</dbReference>
<feature type="domain" description="OmpR/PhoB-type" evidence="3">
    <location>
        <begin position="4"/>
        <end position="101"/>
    </location>
</feature>
<dbReference type="Gene3D" id="1.10.10.10">
    <property type="entry name" value="Winged helix-like DNA-binding domain superfamily/Winged helix DNA-binding domain"/>
    <property type="match status" value="1"/>
</dbReference>
<name>A0A510ULJ6_ALIFS</name>
<evidence type="ECO:0000259" key="3">
    <source>
        <dbReference type="PROSITE" id="PS51755"/>
    </source>
</evidence>
<dbReference type="SMART" id="SM00862">
    <property type="entry name" value="Trans_reg_C"/>
    <property type="match status" value="1"/>
</dbReference>
<proteinExistence type="predicted"/>
<dbReference type="EMBL" id="BJTZ01000031">
    <property type="protein sequence ID" value="GEK15507.1"/>
    <property type="molecule type" value="Genomic_DNA"/>
</dbReference>